<comment type="caution">
    <text evidence="2">The sequence shown here is derived from an EMBL/GenBank/DDBJ whole genome shotgun (WGS) entry which is preliminary data.</text>
</comment>
<dbReference type="EMBL" id="BAAARV010000063">
    <property type="protein sequence ID" value="GAA2366334.1"/>
    <property type="molecule type" value="Genomic_DNA"/>
</dbReference>
<dbReference type="SUPFAM" id="SSF52777">
    <property type="entry name" value="CoA-dependent acyltransferases"/>
    <property type="match status" value="2"/>
</dbReference>
<dbReference type="PANTHER" id="PTHR45527:SF1">
    <property type="entry name" value="FATTY ACID SYNTHASE"/>
    <property type="match status" value="1"/>
</dbReference>
<evidence type="ECO:0000259" key="1">
    <source>
        <dbReference type="Pfam" id="PF00668"/>
    </source>
</evidence>
<feature type="domain" description="Condensation" evidence="1">
    <location>
        <begin position="62"/>
        <end position="337"/>
    </location>
</feature>
<name>A0ABP5U457_9ACTN</name>
<evidence type="ECO:0000313" key="3">
    <source>
        <dbReference type="Proteomes" id="UP001501444"/>
    </source>
</evidence>
<accession>A0ABP5U457</accession>
<keyword evidence="3" id="KW-1185">Reference proteome</keyword>
<dbReference type="Proteomes" id="UP001501444">
    <property type="component" value="Unassembled WGS sequence"/>
</dbReference>
<reference evidence="3" key="1">
    <citation type="journal article" date="2019" name="Int. J. Syst. Evol. Microbiol.">
        <title>The Global Catalogue of Microorganisms (GCM) 10K type strain sequencing project: providing services to taxonomists for standard genome sequencing and annotation.</title>
        <authorList>
            <consortium name="The Broad Institute Genomics Platform"/>
            <consortium name="The Broad Institute Genome Sequencing Center for Infectious Disease"/>
            <person name="Wu L."/>
            <person name="Ma J."/>
        </authorList>
    </citation>
    <scope>NUCLEOTIDE SEQUENCE [LARGE SCALE GENOMIC DNA]</scope>
    <source>
        <strain evidence="3">JCM 3272</strain>
    </source>
</reference>
<gene>
    <name evidence="2" type="ORF">GCM10010170_065210</name>
</gene>
<dbReference type="InterPro" id="IPR023213">
    <property type="entry name" value="CAT-like_dom_sf"/>
</dbReference>
<organism evidence="2 3">
    <name type="scientific">Dactylosporangium salmoneum</name>
    <dbReference type="NCBI Taxonomy" id="53361"/>
    <lineage>
        <taxon>Bacteria</taxon>
        <taxon>Bacillati</taxon>
        <taxon>Actinomycetota</taxon>
        <taxon>Actinomycetes</taxon>
        <taxon>Micromonosporales</taxon>
        <taxon>Micromonosporaceae</taxon>
        <taxon>Dactylosporangium</taxon>
    </lineage>
</organism>
<dbReference type="Gene3D" id="3.30.559.30">
    <property type="entry name" value="Nonribosomal peptide synthetase, condensation domain"/>
    <property type="match status" value="1"/>
</dbReference>
<dbReference type="Gene3D" id="3.30.559.10">
    <property type="entry name" value="Chloramphenicol acetyltransferase-like domain"/>
    <property type="match status" value="1"/>
</dbReference>
<dbReference type="PANTHER" id="PTHR45527">
    <property type="entry name" value="NONRIBOSOMAL PEPTIDE SYNTHETASE"/>
    <property type="match status" value="1"/>
</dbReference>
<evidence type="ECO:0000313" key="2">
    <source>
        <dbReference type="EMBL" id="GAA2366334.1"/>
    </source>
</evidence>
<dbReference type="InterPro" id="IPR001242">
    <property type="entry name" value="Condensation_dom"/>
</dbReference>
<dbReference type="Pfam" id="PF00668">
    <property type="entry name" value="Condensation"/>
    <property type="match status" value="1"/>
</dbReference>
<dbReference type="RefSeq" id="WP_344616405.1">
    <property type="nucleotide sequence ID" value="NZ_BAAARV010000063.1"/>
</dbReference>
<sequence length="454" mass="48850">MSLIDRITVPFKGEGEGTEELTWGQFAAWRSMQVVEATEWAGGTMALAEGTTVGYIATMLGFIMGRHQSLRTRLVPDGDGPPRQCLAPAGEVTLEVYAAGDSPEEIRERYEKAPWDPMADWPVRMAVVADGERALHLVALYCHMVIDGYGFEALVADLANLDPDTGAALAPVDGIQPLDLARAQRGRPARRAHEASLRYWERHLRAIAPRRFPDRLEPAGERWQEATLTTPATALALAAVAGRTKVHSGTVLLAAYAVMLAGLSGQPVGAFRIVVSNRFRPGFAASVSNLAQAGLAVINTSPADLSESAAPFDEVVARAWSAQLAAGMHAYYHPKDLWALVERVGRERGEELDTLCYFNDRRRSAAQDGAGGPPPSPGEISAALPASRLRWGPRSDEFDATSFLHVDAAGEGIELTWRVDTTAVSPAMLEDGLRRIESLVVTAALADDLAGRPA</sequence>
<proteinExistence type="predicted"/>
<protein>
    <recommendedName>
        <fullName evidence="1">Condensation domain-containing protein</fullName>
    </recommendedName>
</protein>